<dbReference type="InterPro" id="IPR022276">
    <property type="entry name" value="Conjug_transposon_TraK"/>
</dbReference>
<reference evidence="2 3" key="1">
    <citation type="submission" date="2022-04" db="EMBL/GenBank/DDBJ databases">
        <title>Spirosoma sp. strain RP8 genome sequencing and assembly.</title>
        <authorList>
            <person name="Jung Y."/>
        </authorList>
    </citation>
    <scope>NUCLEOTIDE SEQUENCE [LARGE SCALE GENOMIC DNA]</scope>
    <source>
        <strain evidence="2 3">RP8</strain>
    </source>
</reference>
<accession>A0ABT0HTN7</accession>
<dbReference type="NCBIfam" id="TIGR03781">
    <property type="entry name" value="Bac_Flav_CT_K"/>
    <property type="match status" value="1"/>
</dbReference>
<evidence type="ECO:0000256" key="1">
    <source>
        <dbReference type="SAM" id="Phobius"/>
    </source>
</evidence>
<sequence>MNGQFRYLTNLETSFKMVRWMAIIAVVGSLSFALGVAYWAFAEVSASRQKVYVLDNGKSVMVALAQEQNINRPAEAKDHIKTFHRLFFTLEPDEKQVEGNIREATYLGDRSVVRLYQDLQEAGYYGQLIQGNVHQKVEIDKVEVNFSQSPYRVVTSGRQLLIRANNITIRKLVTECYLIDVARTDNNPHGFMIERFKVVQNQDIETVQRSNQTTNL</sequence>
<dbReference type="RefSeq" id="WP_232563740.1">
    <property type="nucleotide sequence ID" value="NZ_JALPRF010000009.1"/>
</dbReference>
<comment type="caution">
    <text evidence="2">The sequence shown here is derived from an EMBL/GenBank/DDBJ whole genome shotgun (WGS) entry which is preliminary data.</text>
</comment>
<keyword evidence="3" id="KW-1185">Reference proteome</keyword>
<protein>
    <submittedName>
        <fullName evidence="2">Conjugative transposon protein TraK</fullName>
    </submittedName>
</protein>
<dbReference type="Proteomes" id="UP001202180">
    <property type="component" value="Unassembled WGS sequence"/>
</dbReference>
<keyword evidence="1" id="KW-1133">Transmembrane helix</keyword>
<evidence type="ECO:0000313" key="3">
    <source>
        <dbReference type="Proteomes" id="UP001202180"/>
    </source>
</evidence>
<evidence type="ECO:0000313" key="2">
    <source>
        <dbReference type="EMBL" id="MCK8495554.1"/>
    </source>
</evidence>
<organism evidence="2 3">
    <name type="scientific">Spirosoma liriopis</name>
    <dbReference type="NCBI Taxonomy" id="2937440"/>
    <lineage>
        <taxon>Bacteria</taxon>
        <taxon>Pseudomonadati</taxon>
        <taxon>Bacteroidota</taxon>
        <taxon>Cytophagia</taxon>
        <taxon>Cytophagales</taxon>
        <taxon>Cytophagaceae</taxon>
        <taxon>Spirosoma</taxon>
    </lineage>
</organism>
<keyword evidence="1" id="KW-0472">Membrane</keyword>
<keyword evidence="1" id="KW-0812">Transmembrane</keyword>
<proteinExistence type="predicted"/>
<gene>
    <name evidence="2" type="primary">traK</name>
    <name evidence="2" type="ORF">M0L20_27055</name>
</gene>
<feature type="transmembrane region" description="Helical" evidence="1">
    <location>
        <begin position="20"/>
        <end position="41"/>
    </location>
</feature>
<dbReference type="EMBL" id="JALPRF010000009">
    <property type="protein sequence ID" value="MCK8495554.1"/>
    <property type="molecule type" value="Genomic_DNA"/>
</dbReference>
<name>A0ABT0HTN7_9BACT</name>